<reference evidence="11" key="1">
    <citation type="submission" date="2018-05" db="EMBL/GenBank/DDBJ databases">
        <authorList>
            <person name="Lanie J.A."/>
            <person name="Ng W.-L."/>
            <person name="Kazmierczak K.M."/>
            <person name="Andrzejewski T.M."/>
            <person name="Davidsen T.M."/>
            <person name="Wayne K.J."/>
            <person name="Tettelin H."/>
            <person name="Glass J.I."/>
            <person name="Rusch D."/>
            <person name="Podicherti R."/>
            <person name="Tsui H.-C.T."/>
            <person name="Winkler M.E."/>
        </authorList>
    </citation>
    <scope>NUCLEOTIDE SEQUENCE</scope>
</reference>
<feature type="domain" description="Plant heme peroxidase family profile" evidence="10">
    <location>
        <begin position="133"/>
        <end position="269"/>
    </location>
</feature>
<dbReference type="InterPro" id="IPR002016">
    <property type="entry name" value="Haem_peroxidase"/>
</dbReference>
<evidence type="ECO:0000256" key="2">
    <source>
        <dbReference type="ARBA" id="ARBA00022559"/>
    </source>
</evidence>
<dbReference type="PRINTS" id="PR00458">
    <property type="entry name" value="PEROXIDASE"/>
</dbReference>
<dbReference type="Pfam" id="PF00141">
    <property type="entry name" value="peroxidase"/>
    <property type="match status" value="1"/>
</dbReference>
<feature type="region of interest" description="Disordered" evidence="9">
    <location>
        <begin position="1"/>
        <end position="27"/>
    </location>
</feature>
<dbReference type="Gene3D" id="1.10.520.10">
    <property type="match status" value="1"/>
</dbReference>
<evidence type="ECO:0000256" key="6">
    <source>
        <dbReference type="ARBA" id="ARBA00023004"/>
    </source>
</evidence>
<dbReference type="PROSITE" id="PS50873">
    <property type="entry name" value="PEROXIDASE_4"/>
    <property type="match status" value="1"/>
</dbReference>
<keyword evidence="3" id="KW-0349">Heme</keyword>
<dbReference type="PANTHER" id="PTHR30555">
    <property type="entry name" value="HYDROPEROXIDASE I, BIFUNCTIONAL CATALASE-PEROXIDASE"/>
    <property type="match status" value="1"/>
</dbReference>
<comment type="catalytic activity">
    <reaction evidence="8">
        <text>2 H2O2 = O2 + 2 H2O</text>
        <dbReference type="Rhea" id="RHEA:20309"/>
        <dbReference type="ChEBI" id="CHEBI:15377"/>
        <dbReference type="ChEBI" id="CHEBI:15379"/>
        <dbReference type="ChEBI" id="CHEBI:16240"/>
        <dbReference type="EC" id="1.11.1.21"/>
    </reaction>
</comment>
<keyword evidence="2" id="KW-0575">Peroxidase</keyword>
<proteinExistence type="predicted"/>
<keyword evidence="4" id="KW-0479">Metal-binding</keyword>
<dbReference type="GO" id="GO:0042744">
    <property type="term" value="P:hydrogen peroxide catabolic process"/>
    <property type="evidence" value="ECO:0007669"/>
    <property type="project" value="UniProtKB-KW"/>
</dbReference>
<protein>
    <recommendedName>
        <fullName evidence="10">Plant heme peroxidase family profile domain-containing protein</fullName>
    </recommendedName>
</protein>
<dbReference type="Gene3D" id="1.10.420.10">
    <property type="entry name" value="Peroxidase, domain 2"/>
    <property type="match status" value="1"/>
</dbReference>
<evidence type="ECO:0000256" key="1">
    <source>
        <dbReference type="ARBA" id="ARBA00001970"/>
    </source>
</evidence>
<dbReference type="InterPro" id="IPR010255">
    <property type="entry name" value="Haem_peroxidase_sf"/>
</dbReference>
<dbReference type="GO" id="GO:0046872">
    <property type="term" value="F:metal ion binding"/>
    <property type="evidence" value="ECO:0007669"/>
    <property type="project" value="UniProtKB-KW"/>
</dbReference>
<keyword evidence="5" id="KW-0560">Oxidoreductase</keyword>
<dbReference type="SUPFAM" id="SSF48113">
    <property type="entry name" value="Heme-dependent peroxidases"/>
    <property type="match status" value="1"/>
</dbReference>
<dbReference type="GO" id="GO:0020037">
    <property type="term" value="F:heme binding"/>
    <property type="evidence" value="ECO:0007669"/>
    <property type="project" value="InterPro"/>
</dbReference>
<evidence type="ECO:0000256" key="7">
    <source>
        <dbReference type="ARBA" id="ARBA00023324"/>
    </source>
</evidence>
<dbReference type="GO" id="GO:0004096">
    <property type="term" value="F:catalase activity"/>
    <property type="evidence" value="ECO:0007669"/>
    <property type="project" value="InterPro"/>
</dbReference>
<evidence type="ECO:0000259" key="10">
    <source>
        <dbReference type="PROSITE" id="PS50873"/>
    </source>
</evidence>
<accession>A0A382BJE9</accession>
<dbReference type="PROSITE" id="PS00436">
    <property type="entry name" value="PEROXIDASE_2"/>
    <property type="match status" value="1"/>
</dbReference>
<dbReference type="PRINTS" id="PR00460">
    <property type="entry name" value="BPEROXIDASE"/>
</dbReference>
<organism evidence="11">
    <name type="scientific">marine metagenome</name>
    <dbReference type="NCBI Taxonomy" id="408172"/>
    <lineage>
        <taxon>unclassified sequences</taxon>
        <taxon>metagenomes</taxon>
        <taxon>ecological metagenomes</taxon>
    </lineage>
</organism>
<dbReference type="GO" id="GO:0070301">
    <property type="term" value="P:cellular response to hydrogen peroxide"/>
    <property type="evidence" value="ECO:0007669"/>
    <property type="project" value="TreeGrafter"/>
</dbReference>
<dbReference type="FunFam" id="1.10.520.10:FF:000002">
    <property type="entry name" value="Catalase-peroxidase"/>
    <property type="match status" value="1"/>
</dbReference>
<dbReference type="AlphaFoldDB" id="A0A382BJE9"/>
<name>A0A382BJE9_9ZZZZ</name>
<dbReference type="PROSITE" id="PS00435">
    <property type="entry name" value="PEROXIDASE_1"/>
    <property type="match status" value="1"/>
</dbReference>
<dbReference type="InterPro" id="IPR019793">
    <property type="entry name" value="Peroxidases_heam-ligand_BS"/>
</dbReference>
<keyword evidence="7" id="KW-0376">Hydrogen peroxide</keyword>
<evidence type="ECO:0000256" key="4">
    <source>
        <dbReference type="ARBA" id="ARBA00022723"/>
    </source>
</evidence>
<sequence length="324" mass="35648">MSSKTLDGKCPVMHGSLTSNSSSGTSNKDWWPNQLNLSILHQHDRKGDPFDESFDYSEEFKKLDYKALKKDLNDLMTHSQDWWPADYGHYGPLFIRMTWHAAGTYRTGDGRGGGNTGNQRFAPLNSWPDNGNLDKARRLLWPIKQKYGKKISWADLFILVGNVAIESMGGKTFGFGGGRPDIWAPEEDIDWGAETEWLSNERYSGERDLANPLGAVQMGLIYVNPQGPDGDPDPVASGKDIRETFSRMAMNDEETVALVAGGHTFGKGHGAGAEDHVQTEPEGAPLENMGFGWQSSHATGMGSDTITSGFEGAWTTNPTQWDNG</sequence>
<dbReference type="InterPro" id="IPR019794">
    <property type="entry name" value="Peroxidases_AS"/>
</dbReference>
<dbReference type="InterPro" id="IPR000763">
    <property type="entry name" value="Catalase_peroxidase"/>
</dbReference>
<dbReference type="EMBL" id="UINC01030114">
    <property type="protein sequence ID" value="SVB13970.1"/>
    <property type="molecule type" value="Genomic_DNA"/>
</dbReference>
<evidence type="ECO:0000256" key="8">
    <source>
        <dbReference type="ARBA" id="ARBA00049145"/>
    </source>
</evidence>
<dbReference type="GO" id="GO:0005829">
    <property type="term" value="C:cytosol"/>
    <property type="evidence" value="ECO:0007669"/>
    <property type="project" value="TreeGrafter"/>
</dbReference>
<evidence type="ECO:0000256" key="3">
    <source>
        <dbReference type="ARBA" id="ARBA00022617"/>
    </source>
</evidence>
<dbReference type="PANTHER" id="PTHR30555:SF0">
    <property type="entry name" value="CATALASE-PEROXIDASE"/>
    <property type="match status" value="1"/>
</dbReference>
<feature type="compositionally biased region" description="Low complexity" evidence="9">
    <location>
        <begin position="15"/>
        <end position="27"/>
    </location>
</feature>
<gene>
    <name evidence="11" type="ORF">METZ01_LOCUS166824</name>
</gene>
<evidence type="ECO:0000256" key="9">
    <source>
        <dbReference type="SAM" id="MobiDB-lite"/>
    </source>
</evidence>
<comment type="cofactor">
    <cofactor evidence="1">
        <name>heme b</name>
        <dbReference type="ChEBI" id="CHEBI:60344"/>
    </cofactor>
</comment>
<evidence type="ECO:0000256" key="5">
    <source>
        <dbReference type="ARBA" id="ARBA00023002"/>
    </source>
</evidence>
<feature type="non-terminal residue" evidence="11">
    <location>
        <position position="324"/>
    </location>
</feature>
<evidence type="ECO:0000313" key="11">
    <source>
        <dbReference type="EMBL" id="SVB13970.1"/>
    </source>
</evidence>
<keyword evidence="6" id="KW-0408">Iron</keyword>